<protein>
    <recommendedName>
        <fullName evidence="1">Polysaccharide biosynthesis enzyme WcbI domain-containing protein</fullName>
    </recommendedName>
</protein>
<reference evidence="2" key="3">
    <citation type="submission" date="2020-09" db="EMBL/GenBank/DDBJ databases">
        <authorList>
            <person name="Sun Q."/>
            <person name="Zhou Y."/>
        </authorList>
    </citation>
    <scope>NUCLEOTIDE SEQUENCE</scope>
    <source>
        <strain evidence="2">CGMCC 1.14984</strain>
    </source>
</reference>
<comment type="caution">
    <text evidence="2">The sequence shown here is derived from an EMBL/GenBank/DDBJ whole genome shotgun (WGS) entry which is preliminary data.</text>
</comment>
<evidence type="ECO:0000313" key="3">
    <source>
        <dbReference type="EMBL" id="NHK29515.1"/>
    </source>
</evidence>
<gene>
    <name evidence="3" type="ORF">FF098_016520</name>
    <name evidence="2" type="ORF">GCM10011355_32990</name>
</gene>
<sequence length="279" mass="33440">MSKKPTLIIFGNCQARIIFEQFVDTPSLTDKYDIHFKYSFNHPTRNTELTDDQIERCEIVWAQYTQNITDEFLSAFPDTSRKLVFPSADTSMMWPTYALDPRNKKEPPDFPYGRYPYGDRIVVKLMNKGCTREEILDSYQEELEKVVGSFDRMQKMELQRYVARERHCDVHIGKWIVNYVPKVRLFWSPNHPTRHVFRQMAKRLLMDTFKDESVYAPYYDEFLKKLGNNEYLSGDQVPIQPIVADKLGLEWWDKDDTYLFRKTEKITADEYLRRYINWE</sequence>
<reference evidence="2" key="1">
    <citation type="journal article" date="2014" name="Int. J. Syst. Evol. Microbiol.">
        <title>Complete genome sequence of Corynebacterium casei LMG S-19264T (=DSM 44701T), isolated from a smear-ripened cheese.</title>
        <authorList>
            <consortium name="US DOE Joint Genome Institute (JGI-PGF)"/>
            <person name="Walter F."/>
            <person name="Albersmeier A."/>
            <person name="Kalinowski J."/>
            <person name="Ruckert C."/>
        </authorList>
    </citation>
    <scope>NUCLEOTIDE SEQUENCE</scope>
    <source>
        <strain evidence="2">CGMCC 1.14984</strain>
    </source>
</reference>
<dbReference type="AlphaFoldDB" id="A0A8J3AAE5"/>
<feature type="domain" description="Polysaccharide biosynthesis enzyme WcbI" evidence="1">
    <location>
        <begin position="7"/>
        <end position="206"/>
    </location>
</feature>
<dbReference type="Proteomes" id="UP000621856">
    <property type="component" value="Unassembled WGS sequence"/>
</dbReference>
<dbReference type="Pfam" id="PF18588">
    <property type="entry name" value="WcbI"/>
    <property type="match status" value="1"/>
</dbReference>
<dbReference type="InterPro" id="IPR041307">
    <property type="entry name" value="WcbI"/>
</dbReference>
<reference evidence="3 5" key="2">
    <citation type="submission" date="2020-02" db="EMBL/GenBank/DDBJ databases">
        <title>Genome sequence of Parvularcula flava strain NH6-79.</title>
        <authorList>
            <person name="Abdul Karim M.H."/>
            <person name="Lam M.Q."/>
            <person name="Chen S.J."/>
            <person name="Yahya A."/>
            <person name="Shahir S."/>
            <person name="Shamsir M.S."/>
            <person name="Chong C.S."/>
        </authorList>
    </citation>
    <scope>NUCLEOTIDE SEQUENCE [LARGE SCALE GENOMIC DNA]</scope>
    <source>
        <strain evidence="3 5">NH6-79</strain>
    </source>
</reference>
<dbReference type="Gene3D" id="3.40.50.12080">
    <property type="match status" value="2"/>
</dbReference>
<dbReference type="EMBL" id="BMGZ01000004">
    <property type="protein sequence ID" value="GGI01705.1"/>
    <property type="molecule type" value="Genomic_DNA"/>
</dbReference>
<accession>A0A8J3AAE5</accession>
<evidence type="ECO:0000313" key="5">
    <source>
        <dbReference type="Proteomes" id="UP000818603"/>
    </source>
</evidence>
<dbReference type="RefSeq" id="WP_155142658.1">
    <property type="nucleotide sequence ID" value="NZ_BMGZ01000004.1"/>
</dbReference>
<name>A0A8J3AAE5_9PROT</name>
<organism evidence="2 4">
    <name type="scientific">Aquisalinus luteolus</name>
    <dbReference type="NCBI Taxonomy" id="1566827"/>
    <lineage>
        <taxon>Bacteria</taxon>
        <taxon>Pseudomonadati</taxon>
        <taxon>Pseudomonadota</taxon>
        <taxon>Alphaproteobacteria</taxon>
        <taxon>Parvularculales</taxon>
        <taxon>Parvularculaceae</taxon>
        <taxon>Aquisalinus</taxon>
    </lineage>
</organism>
<keyword evidence="5" id="KW-1185">Reference proteome</keyword>
<dbReference type="Proteomes" id="UP000818603">
    <property type="component" value="Unassembled WGS sequence"/>
</dbReference>
<evidence type="ECO:0000313" key="2">
    <source>
        <dbReference type="EMBL" id="GGI01705.1"/>
    </source>
</evidence>
<proteinExistence type="predicted"/>
<evidence type="ECO:0000259" key="1">
    <source>
        <dbReference type="Pfam" id="PF18588"/>
    </source>
</evidence>
<evidence type="ECO:0000313" key="4">
    <source>
        <dbReference type="Proteomes" id="UP000621856"/>
    </source>
</evidence>
<dbReference type="EMBL" id="VCJR02000006">
    <property type="protein sequence ID" value="NHK29515.1"/>
    <property type="molecule type" value="Genomic_DNA"/>
</dbReference>